<dbReference type="InterPro" id="IPR003034">
    <property type="entry name" value="SAP_dom"/>
</dbReference>
<feature type="compositionally biased region" description="Acidic residues" evidence="3">
    <location>
        <begin position="49"/>
        <end position="60"/>
    </location>
</feature>
<sequence length="228" mass="24890">MKVSDLRDALAKRGLSTVGPKADLIDRLQARLDEEEFGIVEAPPPGDEAAAEEAAADDAPDAAPEASAAAEEKPEDDTETTETAAVAEKDGEPSDSQQQEQSDPPQPKITSDMSFTEKMAQRAKRFGLPISEDVKKELRKERFGKGETKPATKAGKRESGGGGGSNPKKQKQQTAKKQQQPKQQAKEVETPLLPREEIEKRLARAEKFGKTEGVDELKAMLRKHRFQS</sequence>
<reference evidence="5 6" key="1">
    <citation type="journal article" date="2020" name="G3 (Bethesda)">
        <title>Improved Reference Genome for Cyclotella cryptica CCMP332, a Model for Cell Wall Morphogenesis, Salinity Adaptation, and Lipid Production in Diatoms (Bacillariophyta).</title>
        <authorList>
            <person name="Roberts W.R."/>
            <person name="Downey K.M."/>
            <person name="Ruck E.C."/>
            <person name="Traller J.C."/>
            <person name="Alverson A.J."/>
        </authorList>
    </citation>
    <scope>NUCLEOTIDE SEQUENCE [LARGE SCALE GENOMIC DNA]</scope>
    <source>
        <strain evidence="5 6">CCMP332</strain>
    </source>
</reference>
<feature type="compositionally biased region" description="Low complexity" evidence="3">
    <location>
        <begin position="172"/>
        <end position="183"/>
    </location>
</feature>
<evidence type="ECO:0000256" key="3">
    <source>
        <dbReference type="SAM" id="MobiDB-lite"/>
    </source>
</evidence>
<dbReference type="AlphaFoldDB" id="A0ABD3NYG3"/>
<dbReference type="EMBL" id="JABMIG020000340">
    <property type="protein sequence ID" value="KAL3780703.1"/>
    <property type="molecule type" value="Genomic_DNA"/>
</dbReference>
<comment type="caution">
    <text evidence="5">The sequence shown here is derived from an EMBL/GenBank/DDBJ whole genome shotgun (WGS) entry which is preliminary data.</text>
</comment>
<evidence type="ECO:0000313" key="6">
    <source>
        <dbReference type="Proteomes" id="UP001516023"/>
    </source>
</evidence>
<feature type="region of interest" description="Disordered" evidence="3">
    <location>
        <begin position="35"/>
        <end position="197"/>
    </location>
</feature>
<protein>
    <recommendedName>
        <fullName evidence="4">SAP domain-containing protein</fullName>
    </recommendedName>
</protein>
<dbReference type="Proteomes" id="UP001516023">
    <property type="component" value="Unassembled WGS sequence"/>
</dbReference>
<evidence type="ECO:0000313" key="5">
    <source>
        <dbReference type="EMBL" id="KAL3780703.1"/>
    </source>
</evidence>
<dbReference type="InterPro" id="IPR052240">
    <property type="entry name" value="SAP_domain_ribonucleoprotein"/>
</dbReference>
<evidence type="ECO:0000256" key="2">
    <source>
        <dbReference type="ARBA" id="ARBA00046328"/>
    </source>
</evidence>
<dbReference type="Gene3D" id="1.10.720.30">
    <property type="entry name" value="SAP domain"/>
    <property type="match status" value="1"/>
</dbReference>
<feature type="compositionally biased region" description="Low complexity" evidence="3">
    <location>
        <begin position="94"/>
        <end position="103"/>
    </location>
</feature>
<keyword evidence="6" id="KW-1185">Reference proteome</keyword>
<accession>A0ABD3NYG3</accession>
<organism evidence="5 6">
    <name type="scientific">Cyclotella cryptica</name>
    <dbReference type="NCBI Taxonomy" id="29204"/>
    <lineage>
        <taxon>Eukaryota</taxon>
        <taxon>Sar</taxon>
        <taxon>Stramenopiles</taxon>
        <taxon>Ochrophyta</taxon>
        <taxon>Bacillariophyta</taxon>
        <taxon>Coscinodiscophyceae</taxon>
        <taxon>Thalassiosirophycidae</taxon>
        <taxon>Stephanodiscales</taxon>
        <taxon>Stephanodiscaceae</taxon>
        <taxon>Cyclotella</taxon>
    </lineage>
</organism>
<gene>
    <name evidence="5" type="ORF">HJC23_003528</name>
</gene>
<dbReference type="PANTHER" id="PTHR46551">
    <property type="entry name" value="SAP DOMAIN-CONTAINING RIBONUCLEOPROTEIN"/>
    <property type="match status" value="1"/>
</dbReference>
<evidence type="ECO:0000259" key="4">
    <source>
        <dbReference type="PROSITE" id="PS50800"/>
    </source>
</evidence>
<dbReference type="Pfam" id="PF02037">
    <property type="entry name" value="SAP"/>
    <property type="match status" value="1"/>
</dbReference>
<name>A0ABD3NYG3_9STRA</name>
<dbReference type="PANTHER" id="PTHR46551:SF1">
    <property type="entry name" value="SAP DOMAIN-CONTAINING RIBONUCLEOPROTEIN"/>
    <property type="match status" value="1"/>
</dbReference>
<feature type="region of interest" description="Disordered" evidence="3">
    <location>
        <begin position="1"/>
        <end position="23"/>
    </location>
</feature>
<dbReference type="PROSITE" id="PS50800">
    <property type="entry name" value="SAP"/>
    <property type="match status" value="1"/>
</dbReference>
<dbReference type="SMART" id="SM00513">
    <property type="entry name" value="SAP"/>
    <property type="match status" value="1"/>
</dbReference>
<proteinExistence type="inferred from homology"/>
<keyword evidence="1" id="KW-0597">Phosphoprotein</keyword>
<feature type="compositionally biased region" description="Basic and acidic residues" evidence="3">
    <location>
        <begin position="132"/>
        <end position="159"/>
    </location>
</feature>
<feature type="domain" description="SAP" evidence="4">
    <location>
        <begin position="1"/>
        <end position="32"/>
    </location>
</feature>
<feature type="compositionally biased region" description="Basic and acidic residues" evidence="3">
    <location>
        <begin position="1"/>
        <end position="11"/>
    </location>
</feature>
<comment type="similarity">
    <text evidence="2">Belongs to the SAP domain-containing ribonucleoprotein family.</text>
</comment>
<dbReference type="SUPFAM" id="SSF68906">
    <property type="entry name" value="SAP domain"/>
    <property type="match status" value="1"/>
</dbReference>
<feature type="compositionally biased region" description="Basic and acidic residues" evidence="3">
    <location>
        <begin position="184"/>
        <end position="197"/>
    </location>
</feature>
<evidence type="ECO:0000256" key="1">
    <source>
        <dbReference type="ARBA" id="ARBA00022553"/>
    </source>
</evidence>
<dbReference type="InterPro" id="IPR036361">
    <property type="entry name" value="SAP_dom_sf"/>
</dbReference>